<evidence type="ECO:0000256" key="2">
    <source>
        <dbReference type="ARBA" id="ARBA00007394"/>
    </source>
</evidence>
<sequence length="181" mass="19898">PTGEYLFDYNFHVDLDTKSVVWTLPGLGEKASYDAQGALQNNVAKYNLDIAKPVVLGEPNILICFMKNIFPPVMNTTWLKNGEKISEGSTETSYLPSQDLSFQKLLYLAIIPEEEDIYMCEVEHWGLAHPAKSVWRSQVPTPPSEAYENICAVGLAVGIIGIIVGVVLIIKGMKLGAAQGR</sequence>
<protein>
    <submittedName>
        <fullName evidence="14">Putative major histocompatibility class dq alpha 1</fullName>
    </submittedName>
</protein>
<dbReference type="GO" id="GO:0042613">
    <property type="term" value="C:MHC class II protein complex"/>
    <property type="evidence" value="ECO:0007669"/>
    <property type="project" value="UniProtKB-KW"/>
</dbReference>
<dbReference type="PROSITE" id="PS00290">
    <property type="entry name" value="IG_MHC"/>
    <property type="match status" value="1"/>
</dbReference>
<dbReference type="InterPro" id="IPR013783">
    <property type="entry name" value="Ig-like_fold"/>
</dbReference>
<feature type="domain" description="Ig-like" evidence="13">
    <location>
        <begin position="57"/>
        <end position="124"/>
    </location>
</feature>
<dbReference type="GO" id="GO:0002504">
    <property type="term" value="P:antigen processing and presentation of peptide or polysaccharide antigen via MHC class II"/>
    <property type="evidence" value="ECO:0007669"/>
    <property type="project" value="UniProtKB-KW"/>
</dbReference>
<evidence type="ECO:0000256" key="1">
    <source>
        <dbReference type="ARBA" id="ARBA00004479"/>
    </source>
</evidence>
<dbReference type="InterPro" id="IPR007110">
    <property type="entry name" value="Ig-like_dom"/>
</dbReference>
<evidence type="ECO:0000256" key="12">
    <source>
        <dbReference type="SAM" id="Phobius"/>
    </source>
</evidence>
<evidence type="ECO:0000313" key="14">
    <source>
        <dbReference type="EMBL" id="AEQ16723.1"/>
    </source>
</evidence>
<organism evidence="14">
    <name type="scientific">Pipa carvalhoi</name>
    <name type="common">Carvalho's Surinam toad</name>
    <dbReference type="NCBI Taxonomy" id="191480"/>
    <lineage>
        <taxon>Eukaryota</taxon>
        <taxon>Metazoa</taxon>
        <taxon>Chordata</taxon>
        <taxon>Craniata</taxon>
        <taxon>Vertebrata</taxon>
        <taxon>Euteleostomi</taxon>
        <taxon>Amphibia</taxon>
        <taxon>Batrachia</taxon>
        <taxon>Anura</taxon>
        <taxon>Pipoidea</taxon>
        <taxon>Pipidae</taxon>
        <taxon>Pipinae</taxon>
        <taxon>Pipa</taxon>
    </lineage>
</organism>
<reference evidence="14" key="1">
    <citation type="submission" date="2011-09" db="EMBL/GenBank/DDBJ databases">
        <title>The odds of duplicate gene persistence after polyploidization.</title>
        <authorList>
            <person name="Chain F.J.J."/>
            <person name="Evans B.J."/>
            <person name="Dushoff J."/>
        </authorList>
    </citation>
    <scope>NUCLEOTIDE SEQUENCE</scope>
    <source>
        <tissue evidence="14">Liver</tissue>
    </source>
</reference>
<dbReference type="Gene3D" id="3.10.320.10">
    <property type="entry name" value="Class II Histocompatibility Antigen, M Beta Chain, Chain B, domain 1"/>
    <property type="match status" value="1"/>
</dbReference>
<feature type="non-terminal residue" evidence="14">
    <location>
        <position position="1"/>
    </location>
</feature>
<keyword evidence="11" id="KW-0491">MHC II</keyword>
<dbReference type="PROSITE" id="PS50835">
    <property type="entry name" value="IG_LIKE"/>
    <property type="match status" value="1"/>
</dbReference>
<evidence type="ECO:0000259" key="13">
    <source>
        <dbReference type="PROSITE" id="PS50835"/>
    </source>
</evidence>
<dbReference type="CDD" id="cd05767">
    <property type="entry name" value="IgC1_MHC_II_alpha"/>
    <property type="match status" value="1"/>
</dbReference>
<dbReference type="InterPro" id="IPR003597">
    <property type="entry name" value="Ig_C1-set"/>
</dbReference>
<dbReference type="AlphaFoldDB" id="G5DZL0"/>
<evidence type="ECO:0000256" key="10">
    <source>
        <dbReference type="ARBA" id="ARBA00023180"/>
    </source>
</evidence>
<dbReference type="SMART" id="SM00407">
    <property type="entry name" value="IGc1"/>
    <property type="match status" value="1"/>
</dbReference>
<dbReference type="Pfam" id="PF07654">
    <property type="entry name" value="C1-set"/>
    <property type="match status" value="1"/>
</dbReference>
<dbReference type="InterPro" id="IPR014745">
    <property type="entry name" value="MHC_II_a/b_N"/>
</dbReference>
<dbReference type="PANTHER" id="PTHR19944:SF86">
    <property type="entry name" value="HLA CLASS II HISTOCOMPATIBILITY ANTIGEN, DR ALPHA CHAIN"/>
    <property type="match status" value="1"/>
</dbReference>
<feature type="non-terminal residue" evidence="14">
    <location>
        <position position="181"/>
    </location>
</feature>
<evidence type="ECO:0000256" key="11">
    <source>
        <dbReference type="ARBA" id="ARBA00023182"/>
    </source>
</evidence>
<dbReference type="InterPro" id="IPR050160">
    <property type="entry name" value="MHC/Immunoglobulin"/>
</dbReference>
<keyword evidence="4" id="KW-0732">Signal</keyword>
<keyword evidence="3 12" id="KW-0812">Transmembrane</keyword>
<evidence type="ECO:0000256" key="4">
    <source>
        <dbReference type="ARBA" id="ARBA00022729"/>
    </source>
</evidence>
<proteinExistence type="evidence at transcript level"/>
<keyword evidence="5" id="KW-0391">Immunity</keyword>
<comment type="similarity">
    <text evidence="2">Belongs to the MHC class II family.</text>
</comment>
<comment type="subcellular location">
    <subcellularLocation>
        <location evidence="1">Membrane</location>
        <topology evidence="1">Single-pass type I membrane protein</topology>
    </subcellularLocation>
</comment>
<dbReference type="InterPro" id="IPR001003">
    <property type="entry name" value="MHC_II_a_N"/>
</dbReference>
<evidence type="ECO:0000256" key="3">
    <source>
        <dbReference type="ARBA" id="ARBA00022692"/>
    </source>
</evidence>
<keyword evidence="8 12" id="KW-0472">Membrane</keyword>
<dbReference type="SUPFAM" id="SSF54452">
    <property type="entry name" value="MHC antigen-recognition domain"/>
    <property type="match status" value="1"/>
</dbReference>
<dbReference type="PANTHER" id="PTHR19944">
    <property type="entry name" value="MHC CLASS II-RELATED"/>
    <property type="match status" value="1"/>
</dbReference>
<evidence type="ECO:0000256" key="9">
    <source>
        <dbReference type="ARBA" id="ARBA00023157"/>
    </source>
</evidence>
<dbReference type="EMBL" id="JP286574">
    <property type="protein sequence ID" value="AEQ16723.1"/>
    <property type="molecule type" value="mRNA"/>
</dbReference>
<dbReference type="InterPro" id="IPR011162">
    <property type="entry name" value="MHC_I/II-like_Ag-recog"/>
</dbReference>
<feature type="transmembrane region" description="Helical" evidence="12">
    <location>
        <begin position="152"/>
        <end position="170"/>
    </location>
</feature>
<dbReference type="InterPro" id="IPR003006">
    <property type="entry name" value="Ig/MHC_CS"/>
</dbReference>
<dbReference type="InterPro" id="IPR036179">
    <property type="entry name" value="Ig-like_dom_sf"/>
</dbReference>
<dbReference type="SUPFAM" id="SSF48726">
    <property type="entry name" value="Immunoglobulin"/>
    <property type="match status" value="1"/>
</dbReference>
<evidence type="ECO:0000256" key="6">
    <source>
        <dbReference type="ARBA" id="ARBA00022989"/>
    </source>
</evidence>
<keyword evidence="7" id="KW-1064">Adaptive immunity</keyword>
<dbReference type="Gene3D" id="2.60.40.10">
    <property type="entry name" value="Immunoglobulins"/>
    <property type="match status" value="1"/>
</dbReference>
<accession>G5DZL0</accession>
<dbReference type="Pfam" id="PF00993">
    <property type="entry name" value="MHC_II_alpha"/>
    <property type="match status" value="1"/>
</dbReference>
<dbReference type="GO" id="GO:0002250">
    <property type="term" value="P:adaptive immune response"/>
    <property type="evidence" value="ECO:0007669"/>
    <property type="project" value="UniProtKB-KW"/>
</dbReference>
<evidence type="ECO:0000256" key="8">
    <source>
        <dbReference type="ARBA" id="ARBA00023136"/>
    </source>
</evidence>
<name>G5DZL0_9PIPI</name>
<evidence type="ECO:0000256" key="5">
    <source>
        <dbReference type="ARBA" id="ARBA00022859"/>
    </source>
</evidence>
<keyword evidence="6 12" id="KW-1133">Transmembrane helix</keyword>
<evidence type="ECO:0000256" key="7">
    <source>
        <dbReference type="ARBA" id="ARBA00023130"/>
    </source>
</evidence>
<keyword evidence="10" id="KW-0325">Glycoprotein</keyword>
<keyword evidence="9" id="KW-1015">Disulfide bond</keyword>